<dbReference type="EMBL" id="JAJSOF020000005">
    <property type="protein sequence ID" value="KAJ4447381.1"/>
    <property type="molecule type" value="Genomic_DNA"/>
</dbReference>
<gene>
    <name evidence="1" type="ORF">ANN_09387</name>
</gene>
<organism evidence="1 2">
    <name type="scientific">Periplaneta americana</name>
    <name type="common">American cockroach</name>
    <name type="synonym">Blatta americana</name>
    <dbReference type="NCBI Taxonomy" id="6978"/>
    <lineage>
        <taxon>Eukaryota</taxon>
        <taxon>Metazoa</taxon>
        <taxon>Ecdysozoa</taxon>
        <taxon>Arthropoda</taxon>
        <taxon>Hexapoda</taxon>
        <taxon>Insecta</taxon>
        <taxon>Pterygota</taxon>
        <taxon>Neoptera</taxon>
        <taxon>Polyneoptera</taxon>
        <taxon>Dictyoptera</taxon>
        <taxon>Blattodea</taxon>
        <taxon>Blattoidea</taxon>
        <taxon>Blattidae</taxon>
        <taxon>Blattinae</taxon>
        <taxon>Periplaneta</taxon>
    </lineage>
</organism>
<accession>A0ABQ8TMP0</accession>
<dbReference type="Proteomes" id="UP001148838">
    <property type="component" value="Unassembled WGS sequence"/>
</dbReference>
<proteinExistence type="predicted"/>
<dbReference type="PANTHER" id="PTHR47027:SF20">
    <property type="entry name" value="REVERSE TRANSCRIPTASE-LIKE PROTEIN WITH RNA-DIRECTED DNA POLYMERASE DOMAIN"/>
    <property type="match status" value="1"/>
</dbReference>
<sequence>MSESRNTYGVLVKRPEGKRPLGRPRRRWEDNIKMDLREVGYDDRDWINLAQDRDQWRAYVRAAMNLRNCNSISPESTFQFFPTKAFVNIIDYISHLRILNEAADRVNSFKYLGCTISSNVSCRQEVKRRIAIAKESFNRKRNIFCGPLEKELRMRIVKCFVWSVVLYGAETWTLRQMK</sequence>
<evidence type="ECO:0000313" key="2">
    <source>
        <dbReference type="Proteomes" id="UP001148838"/>
    </source>
</evidence>
<dbReference type="PANTHER" id="PTHR47027">
    <property type="entry name" value="REVERSE TRANSCRIPTASE DOMAIN-CONTAINING PROTEIN"/>
    <property type="match status" value="1"/>
</dbReference>
<reference evidence="1 2" key="1">
    <citation type="journal article" date="2022" name="Allergy">
        <title>Genome assembly and annotation of Periplaneta americana reveal a comprehensive cockroach allergen profile.</title>
        <authorList>
            <person name="Wang L."/>
            <person name="Xiong Q."/>
            <person name="Saelim N."/>
            <person name="Wang L."/>
            <person name="Nong W."/>
            <person name="Wan A.T."/>
            <person name="Shi M."/>
            <person name="Liu X."/>
            <person name="Cao Q."/>
            <person name="Hui J.H.L."/>
            <person name="Sookrung N."/>
            <person name="Leung T.F."/>
            <person name="Tungtrongchitr A."/>
            <person name="Tsui S.K.W."/>
        </authorList>
    </citation>
    <scope>NUCLEOTIDE SEQUENCE [LARGE SCALE GENOMIC DNA]</scope>
    <source>
        <strain evidence="1">PWHHKU_190912</strain>
    </source>
</reference>
<keyword evidence="2" id="KW-1185">Reference proteome</keyword>
<name>A0ABQ8TMP0_PERAM</name>
<protein>
    <submittedName>
        <fullName evidence="1">Uncharacterized protein</fullName>
    </submittedName>
</protein>
<evidence type="ECO:0000313" key="1">
    <source>
        <dbReference type="EMBL" id="KAJ4447381.1"/>
    </source>
</evidence>
<comment type="caution">
    <text evidence="1">The sequence shown here is derived from an EMBL/GenBank/DDBJ whole genome shotgun (WGS) entry which is preliminary data.</text>
</comment>